<dbReference type="GO" id="GO:0090313">
    <property type="term" value="P:regulation of protein targeting to membrane"/>
    <property type="evidence" value="ECO:0007669"/>
    <property type="project" value="TreeGrafter"/>
</dbReference>
<proteinExistence type="predicted"/>
<evidence type="ECO:0000256" key="1">
    <source>
        <dbReference type="SAM" id="MobiDB-lite"/>
    </source>
</evidence>
<gene>
    <name evidence="3" type="ORF">NOG11_03475</name>
</gene>
<dbReference type="PANTHER" id="PTHR30441">
    <property type="entry name" value="DUF748 DOMAIN-CONTAINING PROTEIN"/>
    <property type="match status" value="1"/>
</dbReference>
<feature type="domain" description="AsmA" evidence="2">
    <location>
        <begin position="8"/>
        <end position="196"/>
    </location>
</feature>
<comment type="caution">
    <text evidence="3">The sequence shown here is derived from an EMBL/GenBank/DDBJ whole genome shotgun (WGS) entry which is preliminary data.</text>
</comment>
<feature type="compositionally biased region" description="Acidic residues" evidence="1">
    <location>
        <begin position="668"/>
        <end position="682"/>
    </location>
</feature>
<dbReference type="EMBL" id="JANIBC010000002">
    <property type="protein sequence ID" value="MCQ8184438.1"/>
    <property type="molecule type" value="Genomic_DNA"/>
</dbReference>
<name>A0A9X2L7L5_9PROT</name>
<sequence>MKWVLRIGLVLVLLVVAAVVVLPMLISKEDILAEAEKQASASLGREVEIGSVSGISIFPPRLTIENLAVSSGEGFKAPNLVTMEEARIGVKLMPLLTSRSVEIDSFVLSSPTVTLETLADGRNNYTFESTEPTAEEDASTGGAPATGKIVIEDGELTYTSPDASYAATDADITLVLPPVGEPLTVDGSMMLEGVDTSVALEVAEPWAMTASQPSDLSFDVKLGGNEVSGSFNALAEPLTIRGPMQVALTDIAALTPFIGAESVEAAAPFGAIRVSGEAEATAESVSFSGADLQTALGSATGALTANLAATVPAITGELAAGRIDLRPFFPEEMQETEAGAFPEWSEEEMDFSGLSAANANLKLSAQEIVLPTYSLTSVAGELRLQDGRAAMTLSDGRAFGGQAKGSFALNGAANQPAIDAKLDFSGINFAEAGPALLSTKRLFGRGSVGFDLQTAGRSQRAWVEALDGTASADIEEGLIDGVDLSQLATTALSLISQLQGDASKVATVASGLQNLTASVVGEEARTAFDIADFDVRIENGAVSIGEAKLLTDTFRGTVGGGLNLAGQGLDMRLLLAAKAPGAESFNELRLPVSVTGTFNSPKIGIDTRPLAEQAARGAAADALGRVGIEVQEGQKVEDALRDRARSEIGNLLGGLGRRRQEQPAEPAADADDEEPSEEQPPR</sequence>
<accession>A0A9X2L7L5</accession>
<dbReference type="Pfam" id="PF05170">
    <property type="entry name" value="AsmA"/>
    <property type="match status" value="2"/>
</dbReference>
<dbReference type="GO" id="GO:0005886">
    <property type="term" value="C:plasma membrane"/>
    <property type="evidence" value="ECO:0007669"/>
    <property type="project" value="TreeGrafter"/>
</dbReference>
<feature type="region of interest" description="Disordered" evidence="1">
    <location>
        <begin position="126"/>
        <end position="145"/>
    </location>
</feature>
<feature type="domain" description="AsmA" evidence="2">
    <location>
        <begin position="343"/>
        <end position="503"/>
    </location>
</feature>
<dbReference type="PANTHER" id="PTHR30441:SF4">
    <property type="entry name" value="PROTEIN ASMA"/>
    <property type="match status" value="1"/>
</dbReference>
<dbReference type="Proteomes" id="UP001142610">
    <property type="component" value="Unassembled WGS sequence"/>
</dbReference>
<dbReference type="InterPro" id="IPR052894">
    <property type="entry name" value="AsmA-related"/>
</dbReference>
<evidence type="ECO:0000259" key="2">
    <source>
        <dbReference type="Pfam" id="PF05170"/>
    </source>
</evidence>
<feature type="region of interest" description="Disordered" evidence="1">
    <location>
        <begin position="650"/>
        <end position="682"/>
    </location>
</feature>
<protein>
    <submittedName>
        <fullName evidence="3">AsmA family protein</fullName>
    </submittedName>
</protein>
<dbReference type="RefSeq" id="WP_256618724.1">
    <property type="nucleotide sequence ID" value="NZ_JANIBC010000002.1"/>
</dbReference>
<evidence type="ECO:0000313" key="3">
    <source>
        <dbReference type="EMBL" id="MCQ8184438.1"/>
    </source>
</evidence>
<keyword evidence="4" id="KW-1185">Reference proteome</keyword>
<reference evidence="3" key="1">
    <citation type="submission" date="2022-07" db="EMBL/GenBank/DDBJ databases">
        <title>Parvularcula maris sp. nov., an algicidal bacterium isolated from seawater.</title>
        <authorList>
            <person name="Li F."/>
        </authorList>
    </citation>
    <scope>NUCLEOTIDE SEQUENCE</scope>
    <source>
        <strain evidence="3">BGMRC 0090</strain>
    </source>
</reference>
<organism evidence="3 4">
    <name type="scientific">Parvularcula maris</name>
    <dbReference type="NCBI Taxonomy" id="2965077"/>
    <lineage>
        <taxon>Bacteria</taxon>
        <taxon>Pseudomonadati</taxon>
        <taxon>Pseudomonadota</taxon>
        <taxon>Alphaproteobacteria</taxon>
        <taxon>Parvularculales</taxon>
        <taxon>Parvularculaceae</taxon>
        <taxon>Parvularcula</taxon>
    </lineage>
</organism>
<evidence type="ECO:0000313" key="4">
    <source>
        <dbReference type="Proteomes" id="UP001142610"/>
    </source>
</evidence>
<dbReference type="AlphaFoldDB" id="A0A9X2L7L5"/>
<dbReference type="InterPro" id="IPR007844">
    <property type="entry name" value="AsmA"/>
</dbReference>